<comment type="function">
    <text evidence="1 14">Catalyzes the ferredoxin-dependent oxidative decarboxylation of arylpyruvates.</text>
</comment>
<keyword evidence="7 14" id="KW-0479">Metal-binding</keyword>
<comment type="subunit">
    <text evidence="2">Heterodimer of the IorA and IorB subunits.</text>
</comment>
<keyword evidence="17" id="KW-0670">Pyruvate</keyword>
<evidence type="ECO:0000256" key="12">
    <source>
        <dbReference type="ARBA" id="ARBA00030514"/>
    </source>
</evidence>
<dbReference type="PANTHER" id="PTHR43710:SF5">
    <property type="entry name" value="INDOLEPYRUVATE FERREDOXIN OXIDOREDUCTASE ALPHA SUBUNIT"/>
    <property type="match status" value="1"/>
</dbReference>
<dbReference type="Pfam" id="PF01855">
    <property type="entry name" value="POR_N"/>
    <property type="match status" value="1"/>
</dbReference>
<evidence type="ECO:0000256" key="14">
    <source>
        <dbReference type="PIRNR" id="PIRNR006439"/>
    </source>
</evidence>
<dbReference type="OrthoDB" id="9804603at2"/>
<protein>
    <recommendedName>
        <fullName evidence="4 14">Indolepyruvate oxidoreductase subunit IorA</fullName>
        <shortName evidence="14">IOR</shortName>
        <ecNumber evidence="3 14">1.2.7.8</ecNumber>
    </recommendedName>
    <alternativeName>
        <fullName evidence="12 14">Indolepyruvate ferredoxin oxidoreductase subunit alpha</fullName>
    </alternativeName>
</protein>
<dbReference type="FunFam" id="3.40.50.970:FF:000039">
    <property type="entry name" value="Indolepyruvate oxidoreductase subunit IorA"/>
    <property type="match status" value="1"/>
</dbReference>
<evidence type="ECO:0000256" key="9">
    <source>
        <dbReference type="ARBA" id="ARBA00023002"/>
    </source>
</evidence>
<evidence type="ECO:0000256" key="3">
    <source>
        <dbReference type="ARBA" id="ARBA00012812"/>
    </source>
</evidence>
<dbReference type="SUPFAM" id="SSF52922">
    <property type="entry name" value="TK C-terminal domain-like"/>
    <property type="match status" value="1"/>
</dbReference>
<keyword evidence="11 14" id="KW-0411">Iron-sulfur</keyword>
<evidence type="ECO:0000256" key="4">
    <source>
        <dbReference type="ARBA" id="ARBA00017710"/>
    </source>
</evidence>
<feature type="binding site" evidence="15">
    <location>
        <position position="552"/>
    </location>
    <ligand>
        <name>[4Fe-4S] cluster</name>
        <dbReference type="ChEBI" id="CHEBI:49883"/>
        <label>2</label>
    </ligand>
</feature>
<feature type="binding site" evidence="15">
    <location>
        <position position="580"/>
    </location>
    <ligand>
        <name>[4Fe-4S] cluster</name>
        <dbReference type="ChEBI" id="CHEBI:49883"/>
        <label>1</label>
    </ligand>
</feature>
<dbReference type="GO" id="GO:0043805">
    <property type="term" value="F:indolepyruvate ferredoxin oxidoreductase activity"/>
    <property type="evidence" value="ECO:0007669"/>
    <property type="project" value="UniProtKB-UniRule"/>
</dbReference>
<reference evidence="17 18" key="1">
    <citation type="submission" date="2019-03" db="EMBL/GenBank/DDBJ databases">
        <title>Genomic Encyclopedia of Type Strains, Phase IV (KMG-IV): sequencing the most valuable type-strain genomes for metagenomic binning, comparative biology and taxonomic classification.</title>
        <authorList>
            <person name="Goeker M."/>
        </authorList>
    </citation>
    <scope>NUCLEOTIDE SEQUENCE [LARGE SCALE GENOMIC DNA]</scope>
    <source>
        <strain evidence="17 18">DSM 28287</strain>
    </source>
</reference>
<dbReference type="Pfam" id="PF13237">
    <property type="entry name" value="Fer4_10"/>
    <property type="match status" value="1"/>
</dbReference>
<keyword evidence="8 14" id="KW-0249">Electron transport</keyword>
<keyword evidence="6 14" id="KW-0004">4Fe-4S</keyword>
<evidence type="ECO:0000256" key="5">
    <source>
        <dbReference type="ARBA" id="ARBA00022448"/>
    </source>
</evidence>
<feature type="domain" description="4Fe-4S ferredoxin-type" evidence="16">
    <location>
        <begin position="563"/>
        <end position="589"/>
    </location>
</feature>
<dbReference type="PROSITE" id="PS51379">
    <property type="entry name" value="4FE4S_FER_2"/>
    <property type="match status" value="2"/>
</dbReference>
<sequence length="589" mass="63966">MKEKVIMSGNEAIARGAYEAGVGFASAYPGTPSTEILENVAKYPTIDSRWANNEKVAVEMACGAQAGGLRTLSCMKHVGLNVAADPVMTIAYIGSNGGMLIVSADDPGMHSSQNEQDNRYYSKLGKLIMLEPSDSQECKDFTKLAYELSEKYDLVVLMRVTTRVCHSKSIVTLEDPIPTPCKKYVTNVEKRAMLPAMAIKRHIVVEEQLKKVEEYANNCPINTTEYNDTKVGIITSGISYQHAKEVFGDTVSYLKLGLTNPMPGKLIDEFCEKCDTIHVIEEGEPFIETAVKVRGHECTGKDKITIQGELTAAIVQTSLTDKPLEEGYTVDVKPADRPPVLCAGCPHRGFFYSFTKFRDKVVALGDIGCYGLGVQTPFFGEEMCVCMGGGFSTTIGMAEALKAQNDPRKPLGFLGDSTFFHSGLTSLIDAVHTNANVILCLLDNSITGMTGHQQNAGTEVNLMGKPVKRVDCLDMVMATGIDADRVHVVNPIDQKEMDAAIKTSIENDGLQVIVTRYPCALLKYVIKERGNKHLEVNPDKCVGCKMCMKVACPSLAFKDGKAYVADVANCTGCGLCSQNCKVGAMTIVE</sequence>
<dbReference type="PIRSF" id="PIRSF006439">
    <property type="entry name" value="Indolepyruvate_ferr_oxidored"/>
    <property type="match status" value="1"/>
</dbReference>
<comment type="catalytic activity">
    <reaction evidence="13 14">
        <text>indole-3-pyruvate + 2 oxidized [2Fe-2S]-[ferredoxin] + CoA = (indol-3-yl)acetyl-CoA + 2 reduced [2Fe-2S]-[ferredoxin] + CO2 + H(+)</text>
        <dbReference type="Rhea" id="RHEA:12645"/>
        <dbReference type="Rhea" id="RHEA-COMP:10000"/>
        <dbReference type="Rhea" id="RHEA-COMP:10001"/>
        <dbReference type="ChEBI" id="CHEBI:15378"/>
        <dbReference type="ChEBI" id="CHEBI:16526"/>
        <dbReference type="ChEBI" id="CHEBI:17640"/>
        <dbReference type="ChEBI" id="CHEBI:33737"/>
        <dbReference type="ChEBI" id="CHEBI:33738"/>
        <dbReference type="ChEBI" id="CHEBI:57271"/>
        <dbReference type="ChEBI" id="CHEBI:57287"/>
        <dbReference type="EC" id="1.2.7.8"/>
    </reaction>
</comment>
<feature type="binding site" evidence="15">
    <location>
        <position position="544"/>
    </location>
    <ligand>
        <name>[4Fe-4S] cluster</name>
        <dbReference type="ChEBI" id="CHEBI:49883"/>
        <label>1</label>
    </ligand>
</feature>
<dbReference type="GO" id="GO:0046872">
    <property type="term" value="F:metal ion binding"/>
    <property type="evidence" value="ECO:0007669"/>
    <property type="project" value="UniProtKB-UniRule"/>
</dbReference>
<name>A0A4R6Q906_9FIRM</name>
<dbReference type="AlphaFoldDB" id="A0A4R6Q906"/>
<dbReference type="EC" id="1.2.7.8" evidence="3 14"/>
<keyword evidence="9 14" id="KW-0560">Oxidoreductase</keyword>
<evidence type="ECO:0000256" key="11">
    <source>
        <dbReference type="ARBA" id="ARBA00023014"/>
    </source>
</evidence>
<evidence type="ECO:0000256" key="6">
    <source>
        <dbReference type="ARBA" id="ARBA00022485"/>
    </source>
</evidence>
<evidence type="ECO:0000256" key="10">
    <source>
        <dbReference type="ARBA" id="ARBA00023004"/>
    </source>
</evidence>
<evidence type="ECO:0000313" key="17">
    <source>
        <dbReference type="EMBL" id="TDP59094.1"/>
    </source>
</evidence>
<dbReference type="InterPro" id="IPR029061">
    <property type="entry name" value="THDP-binding"/>
</dbReference>
<evidence type="ECO:0000313" key="18">
    <source>
        <dbReference type="Proteomes" id="UP000295500"/>
    </source>
</evidence>
<dbReference type="GO" id="GO:0051539">
    <property type="term" value="F:4 iron, 4 sulfur cluster binding"/>
    <property type="evidence" value="ECO:0007669"/>
    <property type="project" value="UniProtKB-UniRule"/>
</dbReference>
<evidence type="ECO:0000259" key="16">
    <source>
        <dbReference type="PROSITE" id="PS51379"/>
    </source>
</evidence>
<keyword evidence="10 14" id="KW-0408">Iron</keyword>
<keyword evidence="5 14" id="KW-0813">Transport</keyword>
<feature type="binding site" evidence="15">
    <location>
        <position position="573"/>
    </location>
    <ligand>
        <name>[4Fe-4S] cluster</name>
        <dbReference type="ChEBI" id="CHEBI:49883"/>
        <label>2</label>
    </ligand>
</feature>
<feature type="binding site" evidence="15">
    <location>
        <position position="541"/>
    </location>
    <ligand>
        <name>[4Fe-4S] cluster</name>
        <dbReference type="ChEBI" id="CHEBI:49883"/>
        <label>1</label>
    </ligand>
</feature>
<proteinExistence type="predicted"/>
<dbReference type="RefSeq" id="WP_133527698.1">
    <property type="nucleotide sequence ID" value="NZ_SNXO01000004.1"/>
</dbReference>
<feature type="domain" description="4Fe-4S ferredoxin-type" evidence="16">
    <location>
        <begin position="532"/>
        <end position="562"/>
    </location>
</feature>
<accession>A0A4R6Q906</accession>
<dbReference type="CDD" id="cd02008">
    <property type="entry name" value="TPP_IOR_alpha"/>
    <property type="match status" value="1"/>
</dbReference>
<dbReference type="InterPro" id="IPR017896">
    <property type="entry name" value="4Fe4S_Fe-S-bd"/>
</dbReference>
<organism evidence="17 18">
    <name type="scientific">Aminicella lysinilytica</name>
    <dbReference type="NCBI Taxonomy" id="433323"/>
    <lineage>
        <taxon>Bacteria</taxon>
        <taxon>Bacillati</taxon>
        <taxon>Bacillota</taxon>
        <taxon>Clostridia</taxon>
        <taxon>Peptostreptococcales</taxon>
        <taxon>Anaerovoracaceae</taxon>
        <taxon>Aminicella</taxon>
    </lineage>
</organism>
<dbReference type="CDD" id="cd07034">
    <property type="entry name" value="TPP_PYR_PFOR_IOR-alpha_like"/>
    <property type="match status" value="1"/>
</dbReference>
<dbReference type="GO" id="GO:0030976">
    <property type="term" value="F:thiamine pyrophosphate binding"/>
    <property type="evidence" value="ECO:0007669"/>
    <property type="project" value="InterPro"/>
</dbReference>
<comment type="cofactor">
    <cofactor evidence="14 15">
        <name>[4Fe-4S] cluster</name>
        <dbReference type="ChEBI" id="CHEBI:49883"/>
    </cofactor>
    <text evidence="14 15">Binds 2 [4Fe-4S] clusters. In this family the first cluster has a non-standard and varying [4Fe-4S] binding motif CX(2)CX(2)CX(4-5)CP.</text>
</comment>
<gene>
    <name evidence="17" type="ORF">EV211_10426</name>
</gene>
<comment type="caution">
    <text evidence="17">The sequence shown here is derived from an EMBL/GenBank/DDBJ whole genome shotgun (WGS) entry which is preliminary data.</text>
</comment>
<feature type="binding site" evidence="15">
    <location>
        <position position="570"/>
    </location>
    <ligand>
        <name>[4Fe-4S] cluster</name>
        <dbReference type="ChEBI" id="CHEBI:49883"/>
        <label>2</label>
    </ligand>
</feature>
<dbReference type="Gene3D" id="3.30.70.20">
    <property type="match status" value="1"/>
</dbReference>
<dbReference type="EMBL" id="SNXO01000004">
    <property type="protein sequence ID" value="TDP59094.1"/>
    <property type="molecule type" value="Genomic_DNA"/>
</dbReference>
<evidence type="ECO:0000256" key="13">
    <source>
        <dbReference type="ARBA" id="ARBA00048332"/>
    </source>
</evidence>
<evidence type="ECO:0000256" key="7">
    <source>
        <dbReference type="ARBA" id="ARBA00022723"/>
    </source>
</evidence>
<keyword evidence="18" id="KW-1185">Reference proteome</keyword>
<feature type="binding site" evidence="15">
    <location>
        <position position="576"/>
    </location>
    <ligand>
        <name>[4Fe-4S] cluster</name>
        <dbReference type="ChEBI" id="CHEBI:49883"/>
        <label>2</label>
    </ligand>
</feature>
<dbReference type="InterPro" id="IPR017721">
    <property type="entry name" value="IorA"/>
</dbReference>
<dbReference type="InterPro" id="IPR002880">
    <property type="entry name" value="Pyrv_Fd/Flavodoxin_OxRdtase_N"/>
</dbReference>
<evidence type="ECO:0000256" key="8">
    <source>
        <dbReference type="ARBA" id="ARBA00022982"/>
    </source>
</evidence>
<dbReference type="InterPro" id="IPR045025">
    <property type="entry name" value="HACL1-like"/>
</dbReference>
<evidence type="ECO:0000256" key="15">
    <source>
        <dbReference type="PIRSR" id="PIRSR006439-50"/>
    </source>
</evidence>
<dbReference type="InterPro" id="IPR009014">
    <property type="entry name" value="Transketo_C/PFOR_II"/>
</dbReference>
<dbReference type="Gene3D" id="3.40.50.970">
    <property type="match status" value="2"/>
</dbReference>
<evidence type="ECO:0000256" key="2">
    <source>
        <dbReference type="ARBA" id="ARBA00011238"/>
    </source>
</evidence>
<dbReference type="Pfam" id="PF02775">
    <property type="entry name" value="TPP_enzyme_C"/>
    <property type="match status" value="1"/>
</dbReference>
<feature type="binding site" evidence="15">
    <location>
        <position position="547"/>
    </location>
    <ligand>
        <name>[4Fe-4S] cluster</name>
        <dbReference type="ChEBI" id="CHEBI:49883"/>
        <label>1</label>
    </ligand>
</feature>
<dbReference type="SUPFAM" id="SSF52518">
    <property type="entry name" value="Thiamin diphosphate-binding fold (THDP-binding)"/>
    <property type="match status" value="2"/>
</dbReference>
<evidence type="ECO:0000256" key="1">
    <source>
        <dbReference type="ARBA" id="ARBA00002995"/>
    </source>
</evidence>
<dbReference type="PANTHER" id="PTHR43710">
    <property type="entry name" value="2-HYDROXYACYL-COA LYASE"/>
    <property type="match status" value="1"/>
</dbReference>
<dbReference type="Proteomes" id="UP000295500">
    <property type="component" value="Unassembled WGS sequence"/>
</dbReference>
<dbReference type="InterPro" id="IPR011766">
    <property type="entry name" value="TPP_enzyme_TPP-bd"/>
</dbReference>